<reference evidence="1 2" key="1">
    <citation type="submission" date="2020-11" db="EMBL/GenBank/DDBJ databases">
        <title>Description of Pontivivens ytuae sp. nov. isolated from deep sea sediment of Mariana Trench.</title>
        <authorList>
            <person name="Wang Z."/>
            <person name="Sun Q.-L."/>
            <person name="Xu X.-D."/>
            <person name="Tang Y.-Z."/>
            <person name="Zhang J."/>
        </authorList>
    </citation>
    <scope>NUCLEOTIDE SEQUENCE [LARGE SCALE GENOMIC DNA]</scope>
    <source>
        <strain evidence="1 2">MT2928</strain>
    </source>
</reference>
<sequence>MRALLVGADVNGFDGSGWCHRDRPRPSIALFQAAMTRTVRSKEVLCEPRWRRISARPVALHALRRPGQLNVPGFGQPAWFVIFDRMSGSRLTPPECEPLEGDAMSESVKLSAWTRRMERRDRHIQSPKMAKVRPLLAQEATKLTMK</sequence>
<evidence type="ECO:0000313" key="1">
    <source>
        <dbReference type="EMBL" id="QPH54236.1"/>
    </source>
</evidence>
<name>A0A7S9LSC4_9RHOB</name>
<dbReference type="RefSeq" id="WP_196103445.1">
    <property type="nucleotide sequence ID" value="NZ_CP064942.1"/>
</dbReference>
<keyword evidence="2" id="KW-1185">Reference proteome</keyword>
<evidence type="ECO:0000313" key="2">
    <source>
        <dbReference type="Proteomes" id="UP000594800"/>
    </source>
</evidence>
<gene>
    <name evidence="1" type="ORF">I0K15_00210</name>
</gene>
<dbReference type="AlphaFoldDB" id="A0A7S9LSC4"/>
<accession>A0A7S9LSC4</accession>
<dbReference type="KEGG" id="poz:I0K15_00210"/>
<dbReference type="Proteomes" id="UP000594800">
    <property type="component" value="Chromosome"/>
</dbReference>
<organism evidence="1 2">
    <name type="scientific">Pontivivens ytuae</name>
    <dbReference type="NCBI Taxonomy" id="2789856"/>
    <lineage>
        <taxon>Bacteria</taxon>
        <taxon>Pseudomonadati</taxon>
        <taxon>Pseudomonadota</taxon>
        <taxon>Alphaproteobacteria</taxon>
        <taxon>Rhodobacterales</taxon>
        <taxon>Paracoccaceae</taxon>
        <taxon>Pontivivens</taxon>
    </lineage>
</organism>
<protein>
    <submittedName>
        <fullName evidence="1">Uncharacterized protein</fullName>
    </submittedName>
</protein>
<proteinExistence type="predicted"/>
<dbReference type="EMBL" id="CP064942">
    <property type="protein sequence ID" value="QPH54236.1"/>
    <property type="molecule type" value="Genomic_DNA"/>
</dbReference>